<dbReference type="InterPro" id="IPR047122">
    <property type="entry name" value="Trans-enoyl_RdTase-like"/>
</dbReference>
<name>A0A8H4TDK6_9HYPO</name>
<dbReference type="SUPFAM" id="SSF51735">
    <property type="entry name" value="NAD(P)-binding Rossmann-fold domains"/>
    <property type="match status" value="1"/>
</dbReference>
<protein>
    <recommendedName>
        <fullName evidence="3">Enoyl reductase (ER) domain-containing protein</fullName>
    </recommendedName>
</protein>
<evidence type="ECO:0000259" key="3">
    <source>
        <dbReference type="SMART" id="SM00829"/>
    </source>
</evidence>
<feature type="domain" description="Enoyl reductase (ER)" evidence="3">
    <location>
        <begin position="15"/>
        <end position="347"/>
    </location>
</feature>
<dbReference type="CDD" id="cd08249">
    <property type="entry name" value="enoyl_reductase_like"/>
    <property type="match status" value="1"/>
</dbReference>
<organism evidence="4 5">
    <name type="scientific">Fusarium sarcochroum</name>
    <dbReference type="NCBI Taxonomy" id="1208366"/>
    <lineage>
        <taxon>Eukaryota</taxon>
        <taxon>Fungi</taxon>
        <taxon>Dikarya</taxon>
        <taxon>Ascomycota</taxon>
        <taxon>Pezizomycotina</taxon>
        <taxon>Sordariomycetes</taxon>
        <taxon>Hypocreomycetidae</taxon>
        <taxon>Hypocreales</taxon>
        <taxon>Nectriaceae</taxon>
        <taxon>Fusarium</taxon>
        <taxon>Fusarium lateritium species complex</taxon>
    </lineage>
</organism>
<dbReference type="InterPro" id="IPR013149">
    <property type="entry name" value="ADH-like_C"/>
</dbReference>
<dbReference type="AlphaFoldDB" id="A0A8H4TDK6"/>
<comment type="caution">
    <text evidence="4">The sequence shown here is derived from an EMBL/GenBank/DDBJ whole genome shotgun (WGS) entry which is preliminary data.</text>
</comment>
<dbReference type="PANTHER" id="PTHR45348">
    <property type="entry name" value="HYPOTHETICAL OXIDOREDUCTASE (EUROFUNG)"/>
    <property type="match status" value="1"/>
</dbReference>
<dbReference type="EMBL" id="JABEXW010000767">
    <property type="protein sequence ID" value="KAF4955912.1"/>
    <property type="molecule type" value="Genomic_DNA"/>
</dbReference>
<reference evidence="4" key="1">
    <citation type="journal article" date="2020" name="BMC Genomics">
        <title>Correction to: Identification and distribution of gene clusters required for synthesis of sphingolipid metabolism inhibitors in diverse species of the filamentous fungus Fusarium.</title>
        <authorList>
            <person name="Kim H.S."/>
            <person name="Lohmar J.M."/>
            <person name="Busman M."/>
            <person name="Brown D.W."/>
            <person name="Naumann T.A."/>
            <person name="Divon H.H."/>
            <person name="Lysoe E."/>
            <person name="Uhlig S."/>
            <person name="Proctor R.H."/>
        </authorList>
    </citation>
    <scope>NUCLEOTIDE SEQUENCE</scope>
    <source>
        <strain evidence="4">NRRL 20472</strain>
    </source>
</reference>
<dbReference type="Gene3D" id="3.40.50.720">
    <property type="entry name" value="NAD(P)-binding Rossmann-like Domain"/>
    <property type="match status" value="1"/>
</dbReference>
<dbReference type="InterPro" id="IPR011032">
    <property type="entry name" value="GroES-like_sf"/>
</dbReference>
<dbReference type="GO" id="GO:0016651">
    <property type="term" value="F:oxidoreductase activity, acting on NAD(P)H"/>
    <property type="evidence" value="ECO:0007669"/>
    <property type="project" value="InterPro"/>
</dbReference>
<dbReference type="Pfam" id="PF00107">
    <property type="entry name" value="ADH_zinc_N"/>
    <property type="match status" value="1"/>
</dbReference>
<evidence type="ECO:0000313" key="5">
    <source>
        <dbReference type="Proteomes" id="UP000622797"/>
    </source>
</evidence>
<dbReference type="Proteomes" id="UP000622797">
    <property type="component" value="Unassembled WGS sequence"/>
</dbReference>
<gene>
    <name evidence="4" type="ORF">FSARC_11727</name>
</gene>
<reference evidence="4" key="2">
    <citation type="submission" date="2020-05" db="EMBL/GenBank/DDBJ databases">
        <authorList>
            <person name="Kim H.-S."/>
            <person name="Proctor R.H."/>
            <person name="Brown D.W."/>
        </authorList>
    </citation>
    <scope>NUCLEOTIDE SEQUENCE</scope>
    <source>
        <strain evidence="4">NRRL 20472</strain>
    </source>
</reference>
<dbReference type="PANTHER" id="PTHR45348:SF2">
    <property type="entry name" value="ZINC-TYPE ALCOHOL DEHYDROGENASE-LIKE PROTEIN C2E1P3.01"/>
    <property type="match status" value="1"/>
</dbReference>
<dbReference type="SMART" id="SM00829">
    <property type="entry name" value="PKS_ER"/>
    <property type="match status" value="1"/>
</dbReference>
<proteinExistence type="inferred from homology"/>
<keyword evidence="2" id="KW-0560">Oxidoreductase</keyword>
<evidence type="ECO:0000256" key="1">
    <source>
        <dbReference type="ARBA" id="ARBA00008072"/>
    </source>
</evidence>
<dbReference type="Pfam" id="PF08240">
    <property type="entry name" value="ADH_N"/>
    <property type="match status" value="1"/>
</dbReference>
<keyword evidence="5" id="KW-1185">Reference proteome</keyword>
<dbReference type="OrthoDB" id="48317at2759"/>
<dbReference type="Gene3D" id="3.90.180.10">
    <property type="entry name" value="Medium-chain alcohol dehydrogenases, catalytic domain"/>
    <property type="match status" value="1"/>
</dbReference>
<dbReference type="InterPro" id="IPR036291">
    <property type="entry name" value="NAD(P)-bd_dom_sf"/>
</dbReference>
<evidence type="ECO:0000313" key="4">
    <source>
        <dbReference type="EMBL" id="KAF4955912.1"/>
    </source>
</evidence>
<evidence type="ECO:0000256" key="2">
    <source>
        <dbReference type="ARBA" id="ARBA00023002"/>
    </source>
</evidence>
<dbReference type="SUPFAM" id="SSF50129">
    <property type="entry name" value="GroES-like"/>
    <property type="match status" value="1"/>
</dbReference>
<dbReference type="InterPro" id="IPR013154">
    <property type="entry name" value="ADH-like_N"/>
</dbReference>
<accession>A0A8H4TDK6</accession>
<dbReference type="InterPro" id="IPR020843">
    <property type="entry name" value="ER"/>
</dbReference>
<comment type="similarity">
    <text evidence="1">Belongs to the zinc-containing alcohol dehydrogenase family.</text>
</comment>
<sequence length="369" mass="39811">MTTIRGIINVAPGQAEIQDIAIPELEPDYIKVKPTAWAINPDDVYHLDLDEDESCAGTVVGSDYAGTVVEVGSSVTRNFKVGDRVAGVISGQNVLRKSDGAFAELITVKGDVQMKIPDNMSDADAATQGIALITMGVGVYRALKLPLPNEAPESRFPVFIYGGSTAMGISSIQFAKLSGALVITTSSPSNADYLKSLGADHVLDYKSPTLVDDVLRLAGGPLLYTFDTYPSDASAAISAAVLSRSGNAKYVGLIPGPEKEAKRLNPAVDARSILAYSAFGNPYVYEKKYFDVVPEDFEFQKKFVPVAERLFAEGRVKAPRVFLNRGGNGLEGVLRGLEESREGKKEVEVFTRASALTHWMKAKYERHPI</sequence>